<keyword evidence="2" id="KW-1185">Reference proteome</keyword>
<proteinExistence type="predicted"/>
<dbReference type="EMBL" id="CM042891">
    <property type="protein sequence ID" value="KAI4304884.1"/>
    <property type="molecule type" value="Genomic_DNA"/>
</dbReference>
<evidence type="ECO:0000313" key="1">
    <source>
        <dbReference type="EMBL" id="KAI4304884.1"/>
    </source>
</evidence>
<comment type="caution">
    <text evidence="1">The sequence shown here is derived from an EMBL/GenBank/DDBJ whole genome shotgun (WGS) entry which is preliminary data.</text>
</comment>
<dbReference type="Proteomes" id="UP001057402">
    <property type="component" value="Chromosome 12"/>
</dbReference>
<protein>
    <submittedName>
        <fullName evidence="1">Uncharacterized protein</fullName>
    </submittedName>
</protein>
<sequence>MVICDQMRPDCPLLNEKGGVCYECNKPGHMRPDCPLLNEKGKPSKYKKDVMMASWSDSDEESDQNDEIANICDMAQTDAETEKVNAFSPSDLSAEDIENLFSELYDKIESLTANNKALKKENKFLSAENDSLKEELSAKSMKAGCFKSIAKDHIWYLDSGCSRHMSGDVSLFSTLVFQDGGAVTFGDNGKGMVKGTGTICCSNSLTIEGVLYVKGFQHNLISISQLCDKGYHISFDERTCNVSRDGVTCFIGERKKNIYVLSFKNVFAGENCLLSVKDEATLWHRRLGHANYDLLSKLARKDAIKGLPKIKFDNDKFYPSKALLELLHMDFFGPTRTQSLGGKRY</sequence>
<gene>
    <name evidence="1" type="ORF">MLD38_040343</name>
</gene>
<accession>A0ACB9L5Q8</accession>
<evidence type="ECO:0000313" key="2">
    <source>
        <dbReference type="Proteomes" id="UP001057402"/>
    </source>
</evidence>
<organism evidence="1 2">
    <name type="scientific">Melastoma candidum</name>
    <dbReference type="NCBI Taxonomy" id="119954"/>
    <lineage>
        <taxon>Eukaryota</taxon>
        <taxon>Viridiplantae</taxon>
        <taxon>Streptophyta</taxon>
        <taxon>Embryophyta</taxon>
        <taxon>Tracheophyta</taxon>
        <taxon>Spermatophyta</taxon>
        <taxon>Magnoliopsida</taxon>
        <taxon>eudicotyledons</taxon>
        <taxon>Gunneridae</taxon>
        <taxon>Pentapetalae</taxon>
        <taxon>rosids</taxon>
        <taxon>malvids</taxon>
        <taxon>Myrtales</taxon>
        <taxon>Melastomataceae</taxon>
        <taxon>Melastomatoideae</taxon>
        <taxon>Melastomateae</taxon>
        <taxon>Melastoma</taxon>
    </lineage>
</organism>
<reference evidence="2" key="1">
    <citation type="journal article" date="2023" name="Front. Plant Sci.">
        <title>Chromosomal-level genome assembly of Melastoma candidum provides insights into trichome evolution.</title>
        <authorList>
            <person name="Zhong Y."/>
            <person name="Wu W."/>
            <person name="Sun C."/>
            <person name="Zou P."/>
            <person name="Liu Y."/>
            <person name="Dai S."/>
            <person name="Zhou R."/>
        </authorList>
    </citation>
    <scope>NUCLEOTIDE SEQUENCE [LARGE SCALE GENOMIC DNA]</scope>
</reference>
<name>A0ACB9L5Q8_9MYRT</name>